<keyword evidence="2" id="KW-0813">Transport</keyword>
<dbReference type="CDD" id="cd13674">
    <property type="entry name" value="PBP2_TRAP_SBP_like_1"/>
    <property type="match status" value="1"/>
</dbReference>
<accession>A0A8J3FEV3</accession>
<protein>
    <submittedName>
        <fullName evidence="5">C4-dicarboxylate ABC transporter</fullName>
    </submittedName>
</protein>
<keyword evidence="6" id="KW-1185">Reference proteome</keyword>
<comment type="similarity">
    <text evidence="1">Belongs to the bacterial solute-binding protein 7 family.</text>
</comment>
<proteinExistence type="inferred from homology"/>
<dbReference type="NCBIfam" id="NF037995">
    <property type="entry name" value="TRAP_S1"/>
    <property type="match status" value="1"/>
</dbReference>
<dbReference type="InterPro" id="IPR018389">
    <property type="entry name" value="DctP_fam"/>
</dbReference>
<dbReference type="PROSITE" id="PS51257">
    <property type="entry name" value="PROKAR_LIPOPROTEIN"/>
    <property type="match status" value="1"/>
</dbReference>
<feature type="signal peptide" evidence="4">
    <location>
        <begin position="1"/>
        <end position="27"/>
    </location>
</feature>
<feature type="chain" id="PRO_5038885553" evidence="4">
    <location>
        <begin position="28"/>
        <end position="351"/>
    </location>
</feature>
<dbReference type="GO" id="GO:0030288">
    <property type="term" value="C:outer membrane-bounded periplasmic space"/>
    <property type="evidence" value="ECO:0007669"/>
    <property type="project" value="InterPro"/>
</dbReference>
<dbReference type="Pfam" id="PF03480">
    <property type="entry name" value="DctP"/>
    <property type="match status" value="1"/>
</dbReference>
<dbReference type="InterPro" id="IPR004682">
    <property type="entry name" value="TRAP_DctP"/>
</dbReference>
<comment type="caution">
    <text evidence="5">The sequence shown here is derived from an EMBL/GenBank/DDBJ whole genome shotgun (WGS) entry which is preliminary data.</text>
</comment>
<dbReference type="GO" id="GO:0055085">
    <property type="term" value="P:transmembrane transport"/>
    <property type="evidence" value="ECO:0007669"/>
    <property type="project" value="InterPro"/>
</dbReference>
<sequence>MAMWRKRWKRSGACVLLLMLTGCVATGALPADPEQEGLDERIVIRFSHVVAEHTPKGQAARRFAELVHRYTGGRVEVRVFPNAQLYSDDDEMEAVRRGDVELIAPATAKIVHEFPEWQVFDLPYAFPNEEAVARAMDGPIGQRLLAGLTRDNLVGLAIWDNGFKQMTSSVRPLRRPEDFRGLVFRTMGSPVLDEQFRLLGAHPVHVPFDRLYAALERGAVDGQENTLSNIYTRRLYEVQRYLTISNHGYLGYVVIANRDFWESLPPDIRRQVQRALDETTAWIRQYARAANVEALELLKRTGRMEIHVQTPEERQAWRAAFGDLDKWMEQQIGSDLMRELRALTAAELPNR</sequence>
<evidence type="ECO:0000313" key="5">
    <source>
        <dbReference type="EMBL" id="GGK02039.1"/>
    </source>
</evidence>
<dbReference type="RefSeq" id="WP_157057728.1">
    <property type="nucleotide sequence ID" value="NZ_BMOF01000028.1"/>
</dbReference>
<reference evidence="5" key="2">
    <citation type="submission" date="2020-09" db="EMBL/GenBank/DDBJ databases">
        <authorList>
            <person name="Sun Q."/>
            <person name="Ohkuma M."/>
        </authorList>
    </citation>
    <scope>NUCLEOTIDE SEQUENCE</scope>
    <source>
        <strain evidence="5">JCM 14719</strain>
    </source>
</reference>
<evidence type="ECO:0000256" key="2">
    <source>
        <dbReference type="ARBA" id="ARBA00022448"/>
    </source>
</evidence>
<evidence type="ECO:0000256" key="4">
    <source>
        <dbReference type="SAM" id="SignalP"/>
    </source>
</evidence>
<dbReference type="EMBL" id="BMOF01000028">
    <property type="protein sequence ID" value="GGK02039.1"/>
    <property type="molecule type" value="Genomic_DNA"/>
</dbReference>
<name>A0A8J3FEV3_9BACI</name>
<dbReference type="InterPro" id="IPR038404">
    <property type="entry name" value="TRAP_DctP_sf"/>
</dbReference>
<dbReference type="Proteomes" id="UP000637720">
    <property type="component" value="Unassembled WGS sequence"/>
</dbReference>
<dbReference type="NCBIfam" id="TIGR00787">
    <property type="entry name" value="dctP"/>
    <property type="match status" value="1"/>
</dbReference>
<reference evidence="5" key="1">
    <citation type="journal article" date="2014" name="Int. J. Syst. Evol. Microbiol.">
        <title>Complete genome sequence of Corynebacterium casei LMG S-19264T (=DSM 44701T), isolated from a smear-ripened cheese.</title>
        <authorList>
            <consortium name="US DOE Joint Genome Institute (JGI-PGF)"/>
            <person name="Walter F."/>
            <person name="Albersmeier A."/>
            <person name="Kalinowski J."/>
            <person name="Ruckert C."/>
        </authorList>
    </citation>
    <scope>NUCLEOTIDE SEQUENCE</scope>
    <source>
        <strain evidence="5">JCM 14719</strain>
    </source>
</reference>
<dbReference type="AlphaFoldDB" id="A0A8J3FEV3"/>
<dbReference type="PANTHER" id="PTHR33376">
    <property type="match status" value="1"/>
</dbReference>
<organism evidence="5 6">
    <name type="scientific">Calditerricola satsumensis</name>
    <dbReference type="NCBI Taxonomy" id="373054"/>
    <lineage>
        <taxon>Bacteria</taxon>
        <taxon>Bacillati</taxon>
        <taxon>Bacillota</taxon>
        <taxon>Bacilli</taxon>
        <taxon>Bacillales</taxon>
        <taxon>Bacillaceae</taxon>
        <taxon>Calditerricola</taxon>
    </lineage>
</organism>
<dbReference type="PIRSF" id="PIRSF006470">
    <property type="entry name" value="DctB"/>
    <property type="match status" value="1"/>
</dbReference>
<keyword evidence="3 4" id="KW-0732">Signal</keyword>
<dbReference type="PANTHER" id="PTHR33376:SF7">
    <property type="entry name" value="C4-DICARBOXYLATE-BINDING PROTEIN DCTB"/>
    <property type="match status" value="1"/>
</dbReference>
<dbReference type="Gene3D" id="3.40.190.170">
    <property type="entry name" value="Bacterial extracellular solute-binding protein, family 7"/>
    <property type="match status" value="1"/>
</dbReference>
<evidence type="ECO:0000256" key="3">
    <source>
        <dbReference type="ARBA" id="ARBA00022729"/>
    </source>
</evidence>
<evidence type="ECO:0000256" key="1">
    <source>
        <dbReference type="ARBA" id="ARBA00009023"/>
    </source>
</evidence>
<evidence type="ECO:0000313" key="6">
    <source>
        <dbReference type="Proteomes" id="UP000637720"/>
    </source>
</evidence>
<gene>
    <name evidence="5" type="ORF">GCM10007043_15150</name>
</gene>